<evidence type="ECO:0000256" key="1">
    <source>
        <dbReference type="SAM" id="MobiDB-lite"/>
    </source>
</evidence>
<feature type="compositionally biased region" description="Basic and acidic residues" evidence="1">
    <location>
        <begin position="142"/>
        <end position="158"/>
    </location>
</feature>
<evidence type="ECO:0000313" key="3">
    <source>
        <dbReference type="Proteomes" id="UP000756346"/>
    </source>
</evidence>
<accession>A0A9P8XTJ3</accession>
<feature type="region of interest" description="Disordered" evidence="1">
    <location>
        <begin position="204"/>
        <end position="235"/>
    </location>
</feature>
<gene>
    <name evidence="2" type="ORF">B0I36DRAFT_436740</name>
</gene>
<dbReference type="Proteomes" id="UP000756346">
    <property type="component" value="Unassembled WGS sequence"/>
</dbReference>
<dbReference type="EMBL" id="JAGTJQ010000015">
    <property type="protein sequence ID" value="KAH7012059.1"/>
    <property type="molecule type" value="Genomic_DNA"/>
</dbReference>
<feature type="non-terminal residue" evidence="2">
    <location>
        <position position="1"/>
    </location>
</feature>
<sequence>MFPLAPSASKLPMLPSLREPSEPMGQHLMSGPIQYHNPFHGDTNIAPKIRPPPWTVNEKTIVLHAIVEGWATWENVERFLPGRTKAGYDKVFAWLEQVLKRQGQDVIEIWDKHREAFWAEARAMNLDAATAQAIGEVCGSRSPDEAERARRDREETRARKPGQMECKYCRTQVSSRWHSKSSTPTCNACQQRFAKLKLEEELAREISEGQEQAQSSQITNPTTSFQQPYEWGTAV</sequence>
<dbReference type="RefSeq" id="XP_046004435.1">
    <property type="nucleotide sequence ID" value="XM_046162849.1"/>
</dbReference>
<dbReference type="GeneID" id="70192395"/>
<comment type="caution">
    <text evidence="2">The sequence shown here is derived from an EMBL/GenBank/DDBJ whole genome shotgun (WGS) entry which is preliminary data.</text>
</comment>
<feature type="region of interest" description="Disordered" evidence="1">
    <location>
        <begin position="137"/>
        <end position="161"/>
    </location>
</feature>
<reference evidence="2" key="1">
    <citation type="journal article" date="2021" name="Nat. Commun.">
        <title>Genetic determinants of endophytism in the Arabidopsis root mycobiome.</title>
        <authorList>
            <person name="Mesny F."/>
            <person name="Miyauchi S."/>
            <person name="Thiergart T."/>
            <person name="Pickel B."/>
            <person name="Atanasova L."/>
            <person name="Karlsson M."/>
            <person name="Huettel B."/>
            <person name="Barry K.W."/>
            <person name="Haridas S."/>
            <person name="Chen C."/>
            <person name="Bauer D."/>
            <person name="Andreopoulos W."/>
            <person name="Pangilinan J."/>
            <person name="LaButti K."/>
            <person name="Riley R."/>
            <person name="Lipzen A."/>
            <person name="Clum A."/>
            <person name="Drula E."/>
            <person name="Henrissat B."/>
            <person name="Kohler A."/>
            <person name="Grigoriev I.V."/>
            <person name="Martin F.M."/>
            <person name="Hacquard S."/>
        </authorList>
    </citation>
    <scope>NUCLEOTIDE SEQUENCE</scope>
    <source>
        <strain evidence="2">MPI-CAGE-CH-0230</strain>
    </source>
</reference>
<name>A0A9P8XTJ3_9PEZI</name>
<feature type="compositionally biased region" description="Polar residues" evidence="1">
    <location>
        <begin position="209"/>
        <end position="227"/>
    </location>
</feature>
<evidence type="ECO:0000313" key="2">
    <source>
        <dbReference type="EMBL" id="KAH7012059.1"/>
    </source>
</evidence>
<proteinExistence type="predicted"/>
<keyword evidence="3" id="KW-1185">Reference proteome</keyword>
<organism evidence="2 3">
    <name type="scientific">Microdochium trichocladiopsis</name>
    <dbReference type="NCBI Taxonomy" id="1682393"/>
    <lineage>
        <taxon>Eukaryota</taxon>
        <taxon>Fungi</taxon>
        <taxon>Dikarya</taxon>
        <taxon>Ascomycota</taxon>
        <taxon>Pezizomycotina</taxon>
        <taxon>Sordariomycetes</taxon>
        <taxon>Xylariomycetidae</taxon>
        <taxon>Xylariales</taxon>
        <taxon>Microdochiaceae</taxon>
        <taxon>Microdochium</taxon>
    </lineage>
</organism>
<protein>
    <submittedName>
        <fullName evidence="2">Uncharacterized protein</fullName>
    </submittedName>
</protein>
<dbReference type="AlphaFoldDB" id="A0A9P8XTJ3"/>